<dbReference type="SUPFAM" id="SSF101447">
    <property type="entry name" value="Formin homology 2 domain (FH2 domain)"/>
    <property type="match status" value="1"/>
</dbReference>
<proteinExistence type="predicted"/>
<dbReference type="EMBL" id="GDJX01022582">
    <property type="protein sequence ID" value="JAT45354.1"/>
    <property type="molecule type" value="Transcribed_RNA"/>
</dbReference>
<feature type="non-terminal residue" evidence="3">
    <location>
        <position position="1"/>
    </location>
</feature>
<dbReference type="InterPro" id="IPR011528">
    <property type="entry name" value="NERD"/>
</dbReference>
<sequence length="377" mass="42520">PPPPPPPLPPPPSHTHPYRRHPFSSRHPPSACTVDGGRGFHQCRVSLHHRLRGSPIMWVEIVCGLVFYKLFRRFLLDDGDDFPGVDTGDSRLCFDVANRIERLCGGKAYVGLRIPDADSGTRQNIDVVLVTETEVMVVAVRNFSGFVDADKDGSWVRIGERKHKIDPNPVAETVRQIDILASYLEQRGISLPKGHLTSRVVLPNPYCRVSPSIASISEVITYDKWDDFKPEGRSGLSSWIKDAFRGGKGEDGIYQKLQFILSTAPMWDRLELRGERIILGEFMEFKGNQEDIRVLKNLKRSKVSRFVVQKASLFAALGRSKLQLFYVPRDYRSEGTSTSEWKEMTVKASTEVLFQPLNSKKTLRCRLSKIVSLSLSA</sequence>
<feature type="domain" description="NERD" evidence="2">
    <location>
        <begin position="88"/>
        <end position="203"/>
    </location>
</feature>
<reference evidence="3" key="1">
    <citation type="submission" date="2015-07" db="EMBL/GenBank/DDBJ databases">
        <title>Transcriptome Assembly of Anthurium amnicola.</title>
        <authorList>
            <person name="Suzuki J."/>
        </authorList>
    </citation>
    <scope>NUCLEOTIDE SEQUENCE</scope>
</reference>
<dbReference type="PANTHER" id="PTHR35287">
    <property type="entry name" value="SI:ZFOS-911D5.4"/>
    <property type="match status" value="1"/>
</dbReference>
<dbReference type="AlphaFoldDB" id="A0A1D1XSI4"/>
<protein>
    <recommendedName>
        <fullName evidence="2">NERD domain-containing protein</fullName>
    </recommendedName>
</protein>
<feature type="compositionally biased region" description="Pro residues" evidence="1">
    <location>
        <begin position="1"/>
        <end position="14"/>
    </location>
</feature>
<accession>A0A1D1XSI4</accession>
<gene>
    <name evidence="3" type="ORF">g.76434</name>
    <name evidence="4" type="ORF">g.76438</name>
</gene>
<dbReference type="PROSITE" id="PS50965">
    <property type="entry name" value="NERD"/>
    <property type="match status" value="1"/>
</dbReference>
<dbReference type="Pfam" id="PF08378">
    <property type="entry name" value="NERD"/>
    <property type="match status" value="1"/>
</dbReference>
<evidence type="ECO:0000259" key="2">
    <source>
        <dbReference type="PROSITE" id="PS50965"/>
    </source>
</evidence>
<evidence type="ECO:0000313" key="4">
    <source>
        <dbReference type="EMBL" id="JAT65900.1"/>
    </source>
</evidence>
<evidence type="ECO:0000256" key="1">
    <source>
        <dbReference type="SAM" id="MobiDB-lite"/>
    </source>
</evidence>
<name>A0A1D1XSI4_9ARAE</name>
<dbReference type="EMBL" id="GDJX01002036">
    <property type="protein sequence ID" value="JAT65900.1"/>
    <property type="molecule type" value="Transcribed_RNA"/>
</dbReference>
<feature type="region of interest" description="Disordered" evidence="1">
    <location>
        <begin position="1"/>
        <end position="29"/>
    </location>
</feature>
<dbReference type="PANTHER" id="PTHR35287:SF1">
    <property type="entry name" value="SI:ZFOS-911D5.4"/>
    <property type="match status" value="1"/>
</dbReference>
<evidence type="ECO:0000313" key="3">
    <source>
        <dbReference type="EMBL" id="JAT45354.1"/>
    </source>
</evidence>
<organism evidence="3">
    <name type="scientific">Anthurium amnicola</name>
    <dbReference type="NCBI Taxonomy" id="1678845"/>
    <lineage>
        <taxon>Eukaryota</taxon>
        <taxon>Viridiplantae</taxon>
        <taxon>Streptophyta</taxon>
        <taxon>Embryophyta</taxon>
        <taxon>Tracheophyta</taxon>
        <taxon>Spermatophyta</taxon>
        <taxon>Magnoliopsida</taxon>
        <taxon>Liliopsida</taxon>
        <taxon>Araceae</taxon>
        <taxon>Pothoideae</taxon>
        <taxon>Potheae</taxon>
        <taxon>Anthurium</taxon>
    </lineage>
</organism>